<sequence>MNTVTSRHQLREALTHADLACTPQRLAIFEVLAEARSHPSAEEVYLAVRASMPTISRDTVYRTLALFEELGLLDRVQMSSECARFEPNLTPHHHVVCTRCGVVADFDWTEVNELPRPPLPEGWNTPSRPHVLYRGTCPACKNNSQTTKSNTIEGADHDPD</sequence>
<dbReference type="GO" id="GO:0045892">
    <property type="term" value="P:negative regulation of DNA-templated transcription"/>
    <property type="evidence" value="ECO:0007669"/>
    <property type="project" value="TreeGrafter"/>
</dbReference>
<gene>
    <name evidence="8" type="ORF">DGI_0749</name>
</gene>
<evidence type="ECO:0000313" key="8">
    <source>
        <dbReference type="EMBL" id="AGW12649.1"/>
    </source>
</evidence>
<dbReference type="PATRIC" id="fig|1121448.10.peg.754"/>
<dbReference type="GO" id="GO:0000976">
    <property type="term" value="F:transcription cis-regulatory region binding"/>
    <property type="evidence" value="ECO:0007669"/>
    <property type="project" value="TreeGrafter"/>
</dbReference>
<dbReference type="SUPFAM" id="SSF46785">
    <property type="entry name" value="Winged helix' DNA-binding domain"/>
    <property type="match status" value="1"/>
</dbReference>
<name>T2G903_MEGG1</name>
<evidence type="ECO:0000256" key="4">
    <source>
        <dbReference type="ARBA" id="ARBA00023015"/>
    </source>
</evidence>
<dbReference type="AlphaFoldDB" id="T2G903"/>
<dbReference type="Gene3D" id="1.10.10.10">
    <property type="entry name" value="Winged helix-like DNA-binding domain superfamily/Winged helix DNA-binding domain"/>
    <property type="match status" value="1"/>
</dbReference>
<organism evidence="8 9">
    <name type="scientific">Megalodesulfovibrio gigas (strain ATCC 19364 / DSM 1382 / NCIMB 9332 / VKM B-1759)</name>
    <name type="common">Desulfovibrio gigas</name>
    <dbReference type="NCBI Taxonomy" id="1121448"/>
    <lineage>
        <taxon>Bacteria</taxon>
        <taxon>Pseudomonadati</taxon>
        <taxon>Thermodesulfobacteriota</taxon>
        <taxon>Desulfovibrionia</taxon>
        <taxon>Desulfovibrionales</taxon>
        <taxon>Desulfovibrionaceae</taxon>
        <taxon>Megalodesulfovibrio</taxon>
    </lineage>
</organism>
<protein>
    <submittedName>
        <fullName evidence="8">Putative ferric uptake regulator, Fur family</fullName>
    </submittedName>
</protein>
<dbReference type="HOGENOM" id="CLU_096072_4_2_7"/>
<keyword evidence="2" id="KW-0678">Repressor</keyword>
<dbReference type="Pfam" id="PF01475">
    <property type="entry name" value="FUR"/>
    <property type="match status" value="1"/>
</dbReference>
<keyword evidence="3 7" id="KW-0862">Zinc</keyword>
<evidence type="ECO:0000256" key="3">
    <source>
        <dbReference type="ARBA" id="ARBA00022833"/>
    </source>
</evidence>
<evidence type="ECO:0000256" key="5">
    <source>
        <dbReference type="ARBA" id="ARBA00023125"/>
    </source>
</evidence>
<keyword evidence="5" id="KW-0238">DNA-binding</keyword>
<keyword evidence="4" id="KW-0805">Transcription regulation</keyword>
<dbReference type="OrthoDB" id="8659436at2"/>
<feature type="binding site" evidence="7">
    <location>
        <position position="100"/>
    </location>
    <ligand>
        <name>Zn(2+)</name>
        <dbReference type="ChEBI" id="CHEBI:29105"/>
    </ligand>
</feature>
<dbReference type="InterPro" id="IPR036390">
    <property type="entry name" value="WH_DNA-bd_sf"/>
</dbReference>
<evidence type="ECO:0000256" key="7">
    <source>
        <dbReference type="PIRSR" id="PIRSR602481-1"/>
    </source>
</evidence>
<dbReference type="eggNOG" id="COG0735">
    <property type="taxonomic scope" value="Bacteria"/>
</dbReference>
<dbReference type="InterPro" id="IPR036388">
    <property type="entry name" value="WH-like_DNA-bd_sf"/>
</dbReference>
<dbReference type="GO" id="GO:0008270">
    <property type="term" value="F:zinc ion binding"/>
    <property type="evidence" value="ECO:0007669"/>
    <property type="project" value="TreeGrafter"/>
</dbReference>
<dbReference type="RefSeq" id="WP_021759333.1">
    <property type="nucleotide sequence ID" value="NC_022444.1"/>
</dbReference>
<dbReference type="EMBL" id="CP006585">
    <property type="protein sequence ID" value="AGW12649.1"/>
    <property type="molecule type" value="Genomic_DNA"/>
</dbReference>
<dbReference type="STRING" id="1121448.DGI_0749"/>
<reference evidence="8 9" key="1">
    <citation type="journal article" date="2013" name="J. Bacteriol.">
        <title>Roles of HynAB and Ech, the only two hydrogenases found in the model sulfate reducer Desulfovibrio gigas.</title>
        <authorList>
            <person name="Morais-Silva F.O."/>
            <person name="Santos C.I."/>
            <person name="Rodrigues R."/>
            <person name="Pereira I.A."/>
            <person name="Rodrigues-Pousada C."/>
        </authorList>
    </citation>
    <scope>NUCLEOTIDE SEQUENCE [LARGE SCALE GENOMIC DNA]</scope>
    <source>
        <strain evidence="9">ATCC 19364 / DSM 1382 / NCIMB 9332 / VKM B-1759</strain>
    </source>
</reference>
<feature type="binding site" evidence="7">
    <location>
        <position position="137"/>
    </location>
    <ligand>
        <name>Zn(2+)</name>
        <dbReference type="ChEBI" id="CHEBI:29105"/>
    </ligand>
</feature>
<dbReference type="PANTHER" id="PTHR33202">
    <property type="entry name" value="ZINC UPTAKE REGULATION PROTEIN"/>
    <property type="match status" value="1"/>
</dbReference>
<evidence type="ECO:0000256" key="6">
    <source>
        <dbReference type="ARBA" id="ARBA00023163"/>
    </source>
</evidence>
<accession>T2G903</accession>
<dbReference type="Gene3D" id="3.30.1490.190">
    <property type="match status" value="1"/>
</dbReference>
<dbReference type="KEGG" id="dgg:DGI_0749"/>
<feature type="binding site" evidence="7">
    <location>
        <position position="97"/>
    </location>
    <ligand>
        <name>Zn(2+)</name>
        <dbReference type="ChEBI" id="CHEBI:29105"/>
    </ligand>
</feature>
<dbReference type="GO" id="GO:0003700">
    <property type="term" value="F:DNA-binding transcription factor activity"/>
    <property type="evidence" value="ECO:0007669"/>
    <property type="project" value="InterPro"/>
</dbReference>
<dbReference type="InterPro" id="IPR002481">
    <property type="entry name" value="FUR"/>
</dbReference>
<reference evidence="9" key="2">
    <citation type="submission" date="2013-07" db="EMBL/GenBank/DDBJ databases">
        <authorList>
            <person name="Morais-Silva F.O."/>
            <person name="Rezende A.M."/>
            <person name="Pimentel C."/>
            <person name="Resende D.M."/>
            <person name="Santos C.I."/>
            <person name="Clemente C."/>
            <person name="de Oliveira L.M."/>
            <person name="da Silva S.M."/>
            <person name="Costa D.A."/>
            <person name="Varela-Raposo A."/>
            <person name="Horacio E.C.A."/>
            <person name="Matos M."/>
            <person name="Flores O."/>
            <person name="Ruiz J.C."/>
            <person name="Rodrigues-Pousada C."/>
        </authorList>
    </citation>
    <scope>NUCLEOTIDE SEQUENCE [LARGE SCALE GENOMIC DNA]</scope>
    <source>
        <strain evidence="9">ATCC 19364 / DSM 1382 / NCIMB 9332 / VKM B-1759</strain>
    </source>
</reference>
<comment type="cofactor">
    <cofactor evidence="7">
        <name>Zn(2+)</name>
        <dbReference type="ChEBI" id="CHEBI:29105"/>
    </cofactor>
    <text evidence="7">Binds 1 zinc ion per subunit.</text>
</comment>
<dbReference type="InterPro" id="IPR043135">
    <property type="entry name" value="Fur_C"/>
</dbReference>
<comment type="similarity">
    <text evidence="1">Belongs to the Fur family.</text>
</comment>
<keyword evidence="6" id="KW-0804">Transcription</keyword>
<evidence type="ECO:0000256" key="2">
    <source>
        <dbReference type="ARBA" id="ARBA00022491"/>
    </source>
</evidence>
<evidence type="ECO:0000313" key="9">
    <source>
        <dbReference type="Proteomes" id="UP000016587"/>
    </source>
</evidence>
<proteinExistence type="inferred from homology"/>
<dbReference type="GO" id="GO:1900376">
    <property type="term" value="P:regulation of secondary metabolite biosynthetic process"/>
    <property type="evidence" value="ECO:0007669"/>
    <property type="project" value="TreeGrafter"/>
</dbReference>
<keyword evidence="9" id="KW-1185">Reference proteome</keyword>
<dbReference type="Proteomes" id="UP000016587">
    <property type="component" value="Chromosome"/>
</dbReference>
<keyword evidence="7" id="KW-0479">Metal-binding</keyword>
<feature type="binding site" evidence="7">
    <location>
        <position position="140"/>
    </location>
    <ligand>
        <name>Zn(2+)</name>
        <dbReference type="ChEBI" id="CHEBI:29105"/>
    </ligand>
</feature>
<dbReference type="PANTHER" id="PTHR33202:SF7">
    <property type="entry name" value="FERRIC UPTAKE REGULATION PROTEIN"/>
    <property type="match status" value="1"/>
</dbReference>
<evidence type="ECO:0000256" key="1">
    <source>
        <dbReference type="ARBA" id="ARBA00007957"/>
    </source>
</evidence>
<dbReference type="CDD" id="cd07153">
    <property type="entry name" value="Fur_like"/>
    <property type="match status" value="1"/>
</dbReference>